<sequence length="88" mass="9887">MRDILSLTRGQPLAGQIRSRRICHSIAALQGLNEPCPEGLTLRVVQNAIRFVPQLELFRVYTYFSKCDLTARSPFIPAIIVMRGASNE</sequence>
<organism evidence="1 2">
    <name type="scientific">Dickeya undicola</name>
    <dbReference type="NCBI Taxonomy" id="1577887"/>
    <lineage>
        <taxon>Bacteria</taxon>
        <taxon>Pseudomonadati</taxon>
        <taxon>Pseudomonadota</taxon>
        <taxon>Gammaproteobacteria</taxon>
        <taxon>Enterobacterales</taxon>
        <taxon>Pectobacteriaceae</taxon>
        <taxon>Dickeya</taxon>
    </lineage>
</organism>
<protein>
    <submittedName>
        <fullName evidence="1">Uncharacterized protein</fullName>
    </submittedName>
</protein>
<comment type="caution">
    <text evidence="1">The sequence shown here is derived from an EMBL/GenBank/DDBJ whole genome shotgun (WGS) entry which is preliminary data.</text>
</comment>
<dbReference type="EMBL" id="RJLS01000020">
    <property type="protein sequence ID" value="RNM21419.1"/>
    <property type="molecule type" value="Genomic_DNA"/>
</dbReference>
<accession>A0ABX9WQQ3</accession>
<dbReference type="Proteomes" id="UP000271870">
    <property type="component" value="Unassembled WGS sequence"/>
</dbReference>
<name>A0ABX9WQQ3_9GAMM</name>
<proteinExistence type="predicted"/>
<evidence type="ECO:0000313" key="2">
    <source>
        <dbReference type="Proteomes" id="UP000271870"/>
    </source>
</evidence>
<keyword evidence="2" id="KW-1185">Reference proteome</keyword>
<evidence type="ECO:0000313" key="1">
    <source>
        <dbReference type="EMBL" id="RNM21419.1"/>
    </source>
</evidence>
<reference evidence="1 2" key="1">
    <citation type="submission" date="2018-11" db="EMBL/GenBank/DDBJ databases">
        <title>Characterization of surface water Dickeya isolates.</title>
        <authorList>
            <person name="Van Gijsegem F."/>
            <person name="Pedron J."/>
        </authorList>
    </citation>
    <scope>NUCLEOTIDE SEQUENCE [LARGE SCALE GENOMIC DNA]</scope>
    <source>
        <strain evidence="1 2">FVG10-MFV-A16</strain>
    </source>
</reference>
<gene>
    <name evidence="1" type="ORF">EFS38_15715</name>
</gene>